<evidence type="ECO:0000259" key="11">
    <source>
        <dbReference type="Pfam" id="PF00520"/>
    </source>
</evidence>
<feature type="transmembrane region" description="Helical" evidence="10">
    <location>
        <begin position="300"/>
        <end position="317"/>
    </location>
</feature>
<comment type="subcellular location">
    <subcellularLocation>
        <location evidence="1">Membrane</location>
        <topology evidence="1">Multi-pass membrane protein</topology>
    </subcellularLocation>
</comment>
<comment type="caution">
    <text evidence="12">The sequence shown here is derived from an EMBL/GenBank/DDBJ whole genome shotgun (WGS) entry which is preliminary data.</text>
</comment>
<dbReference type="AlphaFoldDB" id="A0AAW1LTW9"/>
<dbReference type="GO" id="GO:1902495">
    <property type="term" value="C:transmembrane transporter complex"/>
    <property type="evidence" value="ECO:0007669"/>
    <property type="project" value="TreeGrafter"/>
</dbReference>
<dbReference type="InterPro" id="IPR052076">
    <property type="entry name" value="TRP_cation_channel"/>
</dbReference>
<evidence type="ECO:0000313" key="12">
    <source>
        <dbReference type="EMBL" id="KAK9738620.1"/>
    </source>
</evidence>
<dbReference type="Proteomes" id="UP001458880">
    <property type="component" value="Unassembled WGS sequence"/>
</dbReference>
<evidence type="ECO:0000256" key="3">
    <source>
        <dbReference type="ARBA" id="ARBA00022692"/>
    </source>
</evidence>
<evidence type="ECO:0000256" key="7">
    <source>
        <dbReference type="ARBA" id="ARBA00023065"/>
    </source>
</evidence>
<sequence length="468" mass="53633">MDKLTIVPANKMTETDHLLDEQNFAGYVNSKLIIEALESGSTLGDGSILGKFTINHIDPATLKLHFDSCIFAEVNKNEKEDTVVTFDYETILPKDPANNEIKTILKMTKAQSLHQLLTHPLISSFIYMKWRRMQWFFYFNLALAAIFWLSLAVHITLLDKTNCLGYVSTIVMTSCYTIIIIKEFSQVIILKKEYVFNISNWCEIILIILCTFVIFNPLPAYQKQFSAFNLLAVVLSLAILVKKHPVSSKYIIMLETVTQTFFYFLISYSMLLVAFSLSFYKLFDDKSNQSETTTSVLDGIFLSFFNVTLMLTGELNASSLKFETWVHGVVFVAFVLSVPIILFNLLCGLAVYDVNLIEHNAEIRGYIEVVKYIVSTEKYISFIASITPKLNFIEKMIFLYPYRLKYKKISVPLYDKNGKKTPIDEKTGKRLRRFLFHNNNNNVIADLQTIAANRTNIRQSVRNSSTSN</sequence>
<evidence type="ECO:0000256" key="8">
    <source>
        <dbReference type="ARBA" id="ARBA00023136"/>
    </source>
</evidence>
<dbReference type="InterPro" id="IPR005821">
    <property type="entry name" value="Ion_trans_dom"/>
</dbReference>
<feature type="transmembrane region" description="Helical" evidence="10">
    <location>
        <begin position="135"/>
        <end position="158"/>
    </location>
</feature>
<dbReference type="PANTHER" id="PTHR47143">
    <property type="entry name" value="TRANSIENT RECEPTOR POTENTIAL CATION CHANNEL PROTEIN PAINLESS"/>
    <property type="match status" value="1"/>
</dbReference>
<dbReference type="Pfam" id="PF00520">
    <property type="entry name" value="Ion_trans"/>
    <property type="match status" value="1"/>
</dbReference>
<evidence type="ECO:0000313" key="13">
    <source>
        <dbReference type="Proteomes" id="UP001458880"/>
    </source>
</evidence>
<accession>A0AAW1LTW9</accession>
<feature type="transmembrane region" description="Helical" evidence="10">
    <location>
        <begin position="164"/>
        <end position="182"/>
    </location>
</feature>
<proteinExistence type="predicted"/>
<organism evidence="12 13">
    <name type="scientific">Popillia japonica</name>
    <name type="common">Japanese beetle</name>
    <dbReference type="NCBI Taxonomy" id="7064"/>
    <lineage>
        <taxon>Eukaryota</taxon>
        <taxon>Metazoa</taxon>
        <taxon>Ecdysozoa</taxon>
        <taxon>Arthropoda</taxon>
        <taxon>Hexapoda</taxon>
        <taxon>Insecta</taxon>
        <taxon>Pterygota</taxon>
        <taxon>Neoptera</taxon>
        <taxon>Endopterygota</taxon>
        <taxon>Coleoptera</taxon>
        <taxon>Polyphaga</taxon>
        <taxon>Scarabaeiformia</taxon>
        <taxon>Scarabaeidae</taxon>
        <taxon>Rutelinae</taxon>
        <taxon>Popillia</taxon>
    </lineage>
</organism>
<feature type="transmembrane region" description="Helical" evidence="10">
    <location>
        <begin position="194"/>
        <end position="215"/>
    </location>
</feature>
<evidence type="ECO:0000256" key="10">
    <source>
        <dbReference type="SAM" id="Phobius"/>
    </source>
</evidence>
<name>A0AAW1LTW9_POPJA</name>
<keyword evidence="8 10" id="KW-0472">Membrane</keyword>
<dbReference type="GO" id="GO:0005216">
    <property type="term" value="F:monoatomic ion channel activity"/>
    <property type="evidence" value="ECO:0007669"/>
    <property type="project" value="InterPro"/>
</dbReference>
<keyword evidence="2" id="KW-0813">Transport</keyword>
<keyword evidence="6" id="KW-0040">ANK repeat</keyword>
<reference evidence="12 13" key="1">
    <citation type="journal article" date="2024" name="BMC Genomics">
        <title>De novo assembly and annotation of Popillia japonica's genome with initial clues to its potential as an invasive pest.</title>
        <authorList>
            <person name="Cucini C."/>
            <person name="Boschi S."/>
            <person name="Funari R."/>
            <person name="Cardaioli E."/>
            <person name="Iannotti N."/>
            <person name="Marturano G."/>
            <person name="Paoli F."/>
            <person name="Bruttini M."/>
            <person name="Carapelli A."/>
            <person name="Frati F."/>
            <person name="Nardi F."/>
        </authorList>
    </citation>
    <scope>NUCLEOTIDE SEQUENCE [LARGE SCALE GENOMIC DNA]</scope>
    <source>
        <strain evidence="12">DMR45628</strain>
    </source>
</reference>
<keyword evidence="3 10" id="KW-0812">Transmembrane</keyword>
<feature type="transmembrane region" description="Helical" evidence="10">
    <location>
        <begin position="221"/>
        <end position="241"/>
    </location>
</feature>
<feature type="transmembrane region" description="Helical" evidence="10">
    <location>
        <begin position="261"/>
        <end position="280"/>
    </location>
</feature>
<dbReference type="PANTHER" id="PTHR47143:SF4">
    <property type="entry name" value="TRANSIENT RECEPTOR POTENTIAL CATION CHANNEL PROTEIN PAINLESS"/>
    <property type="match status" value="1"/>
</dbReference>
<evidence type="ECO:0000256" key="9">
    <source>
        <dbReference type="ARBA" id="ARBA00023303"/>
    </source>
</evidence>
<evidence type="ECO:0000256" key="5">
    <source>
        <dbReference type="ARBA" id="ARBA00022989"/>
    </source>
</evidence>
<feature type="transmembrane region" description="Helical" evidence="10">
    <location>
        <begin position="329"/>
        <end position="352"/>
    </location>
</feature>
<evidence type="ECO:0000256" key="4">
    <source>
        <dbReference type="ARBA" id="ARBA00022737"/>
    </source>
</evidence>
<keyword evidence="7" id="KW-0406">Ion transport</keyword>
<evidence type="ECO:0000256" key="6">
    <source>
        <dbReference type="ARBA" id="ARBA00023043"/>
    </source>
</evidence>
<keyword evidence="5 10" id="KW-1133">Transmembrane helix</keyword>
<evidence type="ECO:0000256" key="2">
    <source>
        <dbReference type="ARBA" id="ARBA00022448"/>
    </source>
</evidence>
<evidence type="ECO:0000256" key="1">
    <source>
        <dbReference type="ARBA" id="ARBA00004141"/>
    </source>
</evidence>
<keyword evidence="9" id="KW-0407">Ion channel</keyword>
<keyword evidence="13" id="KW-1185">Reference proteome</keyword>
<protein>
    <submittedName>
        <fullName evidence="12">Ion transport protein</fullName>
    </submittedName>
</protein>
<keyword evidence="4" id="KW-0677">Repeat</keyword>
<dbReference type="EMBL" id="JASPKY010000084">
    <property type="protein sequence ID" value="KAK9738620.1"/>
    <property type="molecule type" value="Genomic_DNA"/>
</dbReference>
<gene>
    <name evidence="12" type="ORF">QE152_g9668</name>
</gene>
<feature type="domain" description="Ion transport" evidence="11">
    <location>
        <begin position="134"/>
        <end position="360"/>
    </location>
</feature>